<sequence length="108" mass="12662">MAMAMSDHRLREVVVVWFNNVTESNNSSHFIRLPIRKRWSKLLFPKKKVCLLPMSIIVSTMQKLQKAEVLIQIRKRSPKVSEQLSPSILYDEQRILGGSGFIEQHRWT</sequence>
<accession>A0A2P5FGD8</accession>
<evidence type="ECO:0000313" key="2">
    <source>
        <dbReference type="Proteomes" id="UP000237000"/>
    </source>
</evidence>
<dbReference type="EMBL" id="JXTC01000035">
    <property type="protein sequence ID" value="PON96826.1"/>
    <property type="molecule type" value="Genomic_DNA"/>
</dbReference>
<dbReference type="Proteomes" id="UP000237000">
    <property type="component" value="Unassembled WGS sequence"/>
</dbReference>
<name>A0A2P5FGD8_TREOI</name>
<evidence type="ECO:0000313" key="1">
    <source>
        <dbReference type="EMBL" id="PON96826.1"/>
    </source>
</evidence>
<dbReference type="AlphaFoldDB" id="A0A2P5FGD8"/>
<dbReference type="InParanoid" id="A0A2P5FGD8"/>
<reference evidence="2" key="1">
    <citation type="submission" date="2016-06" db="EMBL/GenBank/DDBJ databases">
        <title>Parallel loss of symbiosis genes in relatives of nitrogen-fixing non-legume Parasponia.</title>
        <authorList>
            <person name="Van Velzen R."/>
            <person name="Holmer R."/>
            <person name="Bu F."/>
            <person name="Rutten L."/>
            <person name="Van Zeijl A."/>
            <person name="Liu W."/>
            <person name="Santuari L."/>
            <person name="Cao Q."/>
            <person name="Sharma T."/>
            <person name="Shen D."/>
            <person name="Roswanjaya Y."/>
            <person name="Wardhani T."/>
            <person name="Kalhor M.S."/>
            <person name="Jansen J."/>
            <person name="Van den Hoogen J."/>
            <person name="Gungor B."/>
            <person name="Hartog M."/>
            <person name="Hontelez J."/>
            <person name="Verver J."/>
            <person name="Yang W.-C."/>
            <person name="Schijlen E."/>
            <person name="Repin R."/>
            <person name="Schilthuizen M."/>
            <person name="Schranz E."/>
            <person name="Heidstra R."/>
            <person name="Miyata K."/>
            <person name="Fedorova E."/>
            <person name="Kohlen W."/>
            <person name="Bisseling T."/>
            <person name="Smit S."/>
            <person name="Geurts R."/>
        </authorList>
    </citation>
    <scope>NUCLEOTIDE SEQUENCE [LARGE SCALE GENOMIC DNA]</scope>
    <source>
        <strain evidence="2">cv. RG33-2</strain>
    </source>
</reference>
<organism evidence="1 2">
    <name type="scientific">Trema orientale</name>
    <name type="common">Charcoal tree</name>
    <name type="synonym">Celtis orientalis</name>
    <dbReference type="NCBI Taxonomy" id="63057"/>
    <lineage>
        <taxon>Eukaryota</taxon>
        <taxon>Viridiplantae</taxon>
        <taxon>Streptophyta</taxon>
        <taxon>Embryophyta</taxon>
        <taxon>Tracheophyta</taxon>
        <taxon>Spermatophyta</taxon>
        <taxon>Magnoliopsida</taxon>
        <taxon>eudicotyledons</taxon>
        <taxon>Gunneridae</taxon>
        <taxon>Pentapetalae</taxon>
        <taxon>rosids</taxon>
        <taxon>fabids</taxon>
        <taxon>Rosales</taxon>
        <taxon>Cannabaceae</taxon>
        <taxon>Trema</taxon>
    </lineage>
</organism>
<keyword evidence="2" id="KW-1185">Reference proteome</keyword>
<comment type="caution">
    <text evidence="1">The sequence shown here is derived from an EMBL/GenBank/DDBJ whole genome shotgun (WGS) entry which is preliminary data.</text>
</comment>
<protein>
    <submittedName>
        <fullName evidence="1">Uncharacterized protein</fullName>
    </submittedName>
</protein>
<gene>
    <name evidence="1" type="ORF">TorRG33x02_072050</name>
</gene>
<proteinExistence type="predicted"/>